<accession>A0ABP0H9E4</accession>
<evidence type="ECO:0000313" key="3">
    <source>
        <dbReference type="EMBL" id="CAK8986318.1"/>
    </source>
</evidence>
<dbReference type="SUPFAM" id="SSF53784">
    <property type="entry name" value="Phosphofructokinase"/>
    <property type="match status" value="1"/>
</dbReference>
<gene>
    <name evidence="3" type="ORF">SCF082_LOCUS495</name>
</gene>
<dbReference type="Gene3D" id="1.10.10.480">
    <property type="entry name" value="Phosphofructokinase, domain 3"/>
    <property type="match status" value="1"/>
</dbReference>
<dbReference type="InterPro" id="IPR035966">
    <property type="entry name" value="PKF_sf"/>
</dbReference>
<protein>
    <submittedName>
        <fullName evidence="3">Pyrophosphate dependent 2 (PPi-PFK 2 (Protein MATERNAL EFFECT EMBRYO ARREST 51 (Pyrophosphate-dependent 6-phosphofructose-1-kinase 2</fullName>
    </submittedName>
</protein>
<organism evidence="3 4">
    <name type="scientific">Durusdinium trenchii</name>
    <dbReference type="NCBI Taxonomy" id="1381693"/>
    <lineage>
        <taxon>Eukaryota</taxon>
        <taxon>Sar</taxon>
        <taxon>Alveolata</taxon>
        <taxon>Dinophyceae</taxon>
        <taxon>Suessiales</taxon>
        <taxon>Symbiodiniaceae</taxon>
        <taxon>Durusdinium</taxon>
    </lineage>
</organism>
<dbReference type="Gene3D" id="3.40.50.460">
    <property type="entry name" value="Phosphofructokinase domain"/>
    <property type="match status" value="1"/>
</dbReference>
<dbReference type="EMBL" id="CAXAMM010000170">
    <property type="protein sequence ID" value="CAK8986318.1"/>
    <property type="molecule type" value="Genomic_DNA"/>
</dbReference>
<evidence type="ECO:0000256" key="2">
    <source>
        <dbReference type="ARBA" id="ARBA00023152"/>
    </source>
</evidence>
<sequence length="279" mass="30825">MDASVHISRMKLAGNVAVDALSAQKYYHLVRLMGRSASNIALEVALLTNPNACLLGEEVAEGKQSLKDITMELAARKVWFHLYLQDYGVILLPEGLIEFIPEFNSLISEINDKLAQPEIQPTEEAQVGLLLTVTPGHNLSTATIAMPCSIHQAILSVLSKDNAECFRYLPGFIRAQLLLDRDPHGNVQVAKIETEKLLAATVQNELQNRRANGSLSSQLTCICEKFYRLDLGVTWELVFKESGNFSQPRYKGNFSPQFHAFGYEGRAGLQGALYGLSSD</sequence>
<evidence type="ECO:0000313" key="4">
    <source>
        <dbReference type="Proteomes" id="UP001642464"/>
    </source>
</evidence>
<reference evidence="3 4" key="1">
    <citation type="submission" date="2024-02" db="EMBL/GenBank/DDBJ databases">
        <authorList>
            <person name="Chen Y."/>
            <person name="Shah S."/>
            <person name="Dougan E. K."/>
            <person name="Thang M."/>
            <person name="Chan C."/>
        </authorList>
    </citation>
    <scope>NUCLEOTIDE SEQUENCE [LARGE SCALE GENOMIC DNA]</scope>
</reference>
<name>A0ABP0H9E4_9DINO</name>
<dbReference type="PANTHER" id="PTHR43650:SF1">
    <property type="entry name" value="PYROPHOSPHATE--FRUCTOSE 6-PHOSPHATE 1-PHOSPHOTRANSFERASE SUBUNIT BETA 2"/>
    <property type="match status" value="1"/>
</dbReference>
<comment type="caution">
    <text evidence="3">The sequence shown here is derived from an EMBL/GenBank/DDBJ whole genome shotgun (WGS) entry which is preliminary data.</text>
</comment>
<proteinExistence type="predicted"/>
<evidence type="ECO:0000256" key="1">
    <source>
        <dbReference type="ARBA" id="ARBA00022490"/>
    </source>
</evidence>
<keyword evidence="4" id="KW-1185">Reference proteome</keyword>
<keyword evidence="1" id="KW-0963">Cytoplasm</keyword>
<dbReference type="PANTHER" id="PTHR43650">
    <property type="entry name" value="PYROPHOSPHATE--FRUCTOSE 6-PHOSPHATE 1-PHOSPHOTRANSFERASE"/>
    <property type="match status" value="1"/>
</dbReference>
<keyword evidence="2" id="KW-0324">Glycolysis</keyword>
<dbReference type="Proteomes" id="UP001642464">
    <property type="component" value="Unassembled WGS sequence"/>
</dbReference>